<sequence length="76" mass="8893">MYAQLYLYNPGAALYTRQRRNQSLRRDVHKIIEDSLLQSNPFYVLYHCAYEVLKDAAGEIFNVSAYLHYCASTDHC</sequence>
<evidence type="ECO:0000313" key="1">
    <source>
        <dbReference type="EMBL" id="KAF6138102.1"/>
    </source>
</evidence>
<proteinExistence type="predicted"/>
<dbReference type="EMBL" id="JACGCM010002614">
    <property type="protein sequence ID" value="KAF6138102.1"/>
    <property type="molecule type" value="Genomic_DNA"/>
</dbReference>
<name>A0A7J7L686_9MAGN</name>
<dbReference type="AlphaFoldDB" id="A0A7J7L686"/>
<reference evidence="1 2" key="1">
    <citation type="journal article" date="2020" name="IScience">
        <title>Genome Sequencing of the Endangered Kingdonia uniflora (Circaeasteraceae, Ranunculales) Reveals Potential Mechanisms of Evolutionary Specialization.</title>
        <authorList>
            <person name="Sun Y."/>
            <person name="Deng T."/>
            <person name="Zhang A."/>
            <person name="Moore M.J."/>
            <person name="Landis J.B."/>
            <person name="Lin N."/>
            <person name="Zhang H."/>
            <person name="Zhang X."/>
            <person name="Huang J."/>
            <person name="Zhang X."/>
            <person name="Sun H."/>
            <person name="Wang H."/>
        </authorList>
    </citation>
    <scope>NUCLEOTIDE SEQUENCE [LARGE SCALE GENOMIC DNA]</scope>
    <source>
        <strain evidence="1">TB1705</strain>
        <tissue evidence="1">Leaf</tissue>
    </source>
</reference>
<evidence type="ECO:0000313" key="2">
    <source>
        <dbReference type="Proteomes" id="UP000541444"/>
    </source>
</evidence>
<comment type="caution">
    <text evidence="1">The sequence shown here is derived from an EMBL/GenBank/DDBJ whole genome shotgun (WGS) entry which is preliminary data.</text>
</comment>
<organism evidence="1 2">
    <name type="scientific">Kingdonia uniflora</name>
    <dbReference type="NCBI Taxonomy" id="39325"/>
    <lineage>
        <taxon>Eukaryota</taxon>
        <taxon>Viridiplantae</taxon>
        <taxon>Streptophyta</taxon>
        <taxon>Embryophyta</taxon>
        <taxon>Tracheophyta</taxon>
        <taxon>Spermatophyta</taxon>
        <taxon>Magnoliopsida</taxon>
        <taxon>Ranunculales</taxon>
        <taxon>Circaeasteraceae</taxon>
        <taxon>Kingdonia</taxon>
    </lineage>
</organism>
<protein>
    <submittedName>
        <fullName evidence="1">Uncharacterized protein</fullName>
    </submittedName>
</protein>
<accession>A0A7J7L686</accession>
<gene>
    <name evidence="1" type="ORF">GIB67_033516</name>
</gene>
<dbReference type="Proteomes" id="UP000541444">
    <property type="component" value="Unassembled WGS sequence"/>
</dbReference>
<dbReference type="OrthoDB" id="1928976at2759"/>
<keyword evidence="2" id="KW-1185">Reference proteome</keyword>